<dbReference type="PANTHER" id="PTHR40077">
    <property type="entry name" value="MEMBRANE PROTEIN-RELATED"/>
    <property type="match status" value="1"/>
</dbReference>
<protein>
    <submittedName>
        <fullName evidence="8">Integral membrane protein</fullName>
    </submittedName>
</protein>
<dbReference type="GO" id="GO:0005886">
    <property type="term" value="C:plasma membrane"/>
    <property type="evidence" value="ECO:0007669"/>
    <property type="project" value="UniProtKB-SubCell"/>
</dbReference>
<feature type="transmembrane region" description="Helical" evidence="6">
    <location>
        <begin position="72"/>
        <end position="91"/>
    </location>
</feature>
<evidence type="ECO:0000313" key="9">
    <source>
        <dbReference type="Proteomes" id="UP000535437"/>
    </source>
</evidence>
<dbReference type="EMBL" id="JACCFY010000001">
    <property type="protein sequence ID" value="NYJ78208.1"/>
    <property type="molecule type" value="Genomic_DNA"/>
</dbReference>
<dbReference type="RefSeq" id="WP_179541584.1">
    <property type="nucleotide sequence ID" value="NZ_BAAALL010000002.1"/>
</dbReference>
<keyword evidence="5 6" id="KW-0472">Membrane</keyword>
<evidence type="ECO:0000259" key="7">
    <source>
        <dbReference type="Pfam" id="PF12823"/>
    </source>
</evidence>
<proteinExistence type="predicted"/>
<sequence>MFRSPKIFFRVLAIAEAISWTLLIGGMILRATHGLDVAVTIGGGIHGFVFLAYAATAVIVAKNQRWSAGPAATAIISAIIPYATVPVDIWLKRSGRLDGPWRTRAGEDPRDHSWHDRLLRVLLNRPALVGGALAVGVVVVFVGLLVAGPPVPKG</sequence>
<dbReference type="NCBIfam" id="TIGR03954">
    <property type="entry name" value="integ_memb_HG"/>
    <property type="match status" value="1"/>
</dbReference>
<keyword evidence="3 6" id="KW-0812">Transmembrane</keyword>
<dbReference type="PANTHER" id="PTHR40077:SF1">
    <property type="entry name" value="MEMBRANE PROTEIN"/>
    <property type="match status" value="1"/>
</dbReference>
<feature type="domain" description="DUF3817" evidence="7">
    <location>
        <begin position="8"/>
        <end position="93"/>
    </location>
</feature>
<name>A0A7Z0GNL5_9MICC</name>
<evidence type="ECO:0000256" key="4">
    <source>
        <dbReference type="ARBA" id="ARBA00022989"/>
    </source>
</evidence>
<accession>A0A7Z0GNL5</accession>
<evidence type="ECO:0000256" key="2">
    <source>
        <dbReference type="ARBA" id="ARBA00022475"/>
    </source>
</evidence>
<reference evidence="8 9" key="1">
    <citation type="submission" date="2020-07" db="EMBL/GenBank/DDBJ databases">
        <title>Sequencing the genomes of 1000 actinobacteria strains.</title>
        <authorList>
            <person name="Klenk H.-P."/>
        </authorList>
    </citation>
    <scope>NUCLEOTIDE SEQUENCE [LARGE SCALE GENOMIC DNA]</scope>
    <source>
        <strain evidence="8 9">DSM 15475</strain>
    </source>
</reference>
<evidence type="ECO:0000256" key="5">
    <source>
        <dbReference type="ARBA" id="ARBA00023136"/>
    </source>
</evidence>
<dbReference type="AlphaFoldDB" id="A0A7Z0GNL5"/>
<evidence type="ECO:0000313" key="8">
    <source>
        <dbReference type="EMBL" id="NYJ78208.1"/>
    </source>
</evidence>
<feature type="transmembrane region" description="Helical" evidence="6">
    <location>
        <begin position="127"/>
        <end position="147"/>
    </location>
</feature>
<keyword evidence="2" id="KW-1003">Cell membrane</keyword>
<dbReference type="InterPro" id="IPR023845">
    <property type="entry name" value="DUF3817_TM"/>
</dbReference>
<feature type="transmembrane region" description="Helical" evidence="6">
    <location>
        <begin position="7"/>
        <end position="31"/>
    </location>
</feature>
<keyword evidence="4 6" id="KW-1133">Transmembrane helix</keyword>
<comment type="caution">
    <text evidence="8">The sequence shown here is derived from an EMBL/GenBank/DDBJ whole genome shotgun (WGS) entry which is preliminary data.</text>
</comment>
<gene>
    <name evidence="8" type="ORF">HNR09_001619</name>
</gene>
<dbReference type="Pfam" id="PF12823">
    <property type="entry name" value="DUF3817"/>
    <property type="match status" value="1"/>
</dbReference>
<keyword evidence="9" id="KW-1185">Reference proteome</keyword>
<dbReference type="Proteomes" id="UP000535437">
    <property type="component" value="Unassembled WGS sequence"/>
</dbReference>
<organism evidence="8 9">
    <name type="scientific">Nesterenkonia xinjiangensis</name>
    <dbReference type="NCBI Taxonomy" id="225327"/>
    <lineage>
        <taxon>Bacteria</taxon>
        <taxon>Bacillati</taxon>
        <taxon>Actinomycetota</taxon>
        <taxon>Actinomycetes</taxon>
        <taxon>Micrococcales</taxon>
        <taxon>Micrococcaceae</taxon>
        <taxon>Nesterenkonia</taxon>
    </lineage>
</organism>
<evidence type="ECO:0000256" key="6">
    <source>
        <dbReference type="SAM" id="Phobius"/>
    </source>
</evidence>
<comment type="subcellular location">
    <subcellularLocation>
        <location evidence="1">Cell membrane</location>
        <topology evidence="1">Multi-pass membrane protein</topology>
    </subcellularLocation>
</comment>
<evidence type="ECO:0000256" key="1">
    <source>
        <dbReference type="ARBA" id="ARBA00004651"/>
    </source>
</evidence>
<evidence type="ECO:0000256" key="3">
    <source>
        <dbReference type="ARBA" id="ARBA00022692"/>
    </source>
</evidence>
<feature type="transmembrane region" description="Helical" evidence="6">
    <location>
        <begin position="37"/>
        <end position="60"/>
    </location>
</feature>